<protein>
    <submittedName>
        <fullName evidence="3">Uncharacterized protein</fullName>
    </submittedName>
</protein>
<comment type="caution">
    <text evidence="3">The sequence shown here is derived from an EMBL/GenBank/DDBJ whole genome shotgun (WGS) entry which is preliminary data.</text>
</comment>
<keyword evidence="4" id="KW-1185">Reference proteome</keyword>
<dbReference type="AlphaFoldDB" id="A0AAD1UAI2"/>
<feature type="compositionally biased region" description="Basic residues" evidence="2">
    <location>
        <begin position="126"/>
        <end position="138"/>
    </location>
</feature>
<keyword evidence="1" id="KW-0175">Coiled coil</keyword>
<feature type="region of interest" description="Disordered" evidence="2">
    <location>
        <begin position="468"/>
        <end position="514"/>
    </location>
</feature>
<evidence type="ECO:0000313" key="3">
    <source>
        <dbReference type="EMBL" id="CAI2365513.1"/>
    </source>
</evidence>
<gene>
    <name evidence="3" type="ORF">ECRASSUSDP1_LOCUS6837</name>
</gene>
<feature type="region of interest" description="Disordered" evidence="2">
    <location>
        <begin position="118"/>
        <end position="145"/>
    </location>
</feature>
<feature type="coiled-coil region" evidence="1">
    <location>
        <begin position="541"/>
        <end position="568"/>
    </location>
</feature>
<organism evidence="3 4">
    <name type="scientific">Euplotes crassus</name>
    <dbReference type="NCBI Taxonomy" id="5936"/>
    <lineage>
        <taxon>Eukaryota</taxon>
        <taxon>Sar</taxon>
        <taxon>Alveolata</taxon>
        <taxon>Ciliophora</taxon>
        <taxon>Intramacronucleata</taxon>
        <taxon>Spirotrichea</taxon>
        <taxon>Hypotrichia</taxon>
        <taxon>Euplotida</taxon>
        <taxon>Euplotidae</taxon>
        <taxon>Moneuplotes</taxon>
    </lineage>
</organism>
<feature type="compositionally biased region" description="Low complexity" evidence="2">
    <location>
        <begin position="189"/>
        <end position="205"/>
    </location>
</feature>
<evidence type="ECO:0000256" key="2">
    <source>
        <dbReference type="SAM" id="MobiDB-lite"/>
    </source>
</evidence>
<name>A0AAD1UAI2_EUPCR</name>
<sequence length="728" mass="85155">MFVRSHSNRVGATKMAKHHSYALEGRDSSNNKDIENLDDILLDKKSLNQNTSVPKISHIKNCSQPDFSIQDIRPNVQAEVKIGEEQTEISRITYQDKQKFIRKEIGHFKICSMLPMKKRVSTESTRKKRRRRIRKMGSSRRIDGMMSFRSVSSYSRQTSRRQSVKKSVNIQSISPNASFKLRNGQNLRSSVRSSSTKSPSKAHQSSIKKLSFGEVMQLRDPYPFKKADQGEETQKLIELKLAGNVTLKSASQISNDKMFKPKTAVEEKDIIREEEEEFLLRSHREDTLNTTHNISKEPSKVVLENNAESITREVPRKNTSQVRPKTTKKIRVKFNQTNYASMSKRAKDLMNSVQKGGVRDTRPSFKNNADLSLVNRTRKSYKDKICKFLHHKKVATILAKPKLRIDHKYSIFNEKDDKSQNDDFNLDISTKNRKDSFKSKDRDLSNSILCNKFFNSSYKSKNDRGSNPFYKYGTMHNSRNQESEKGSRKDLLNERTNSEHNASHTPSNKKKKTFYTETVPSRLYYPKKATIENPTEKLLKLAKTFDENEEINAEIQNLNIRLKKTKVDIMKSLKTVKGIEVDDRVKARIDRERRKNQRLAKVNNLRLRENNTVKAHKTRKYKEKMSLHMTQKARSNTKKNISKKEFMKRKKRMIRDIEFDYKMEDDKEYIEKRLLKQIQHVDAATEIQKYEDWLLSTNNKKLLGFKFQHIKKQLSDEMNETLAEYLKI</sequence>
<evidence type="ECO:0000256" key="1">
    <source>
        <dbReference type="SAM" id="Coils"/>
    </source>
</evidence>
<dbReference type="EMBL" id="CAMPGE010006640">
    <property type="protein sequence ID" value="CAI2365513.1"/>
    <property type="molecule type" value="Genomic_DNA"/>
</dbReference>
<proteinExistence type="predicted"/>
<feature type="compositionally biased region" description="Basic and acidic residues" evidence="2">
    <location>
        <begin position="479"/>
        <end position="502"/>
    </location>
</feature>
<accession>A0AAD1UAI2</accession>
<dbReference type="Proteomes" id="UP001295684">
    <property type="component" value="Unassembled WGS sequence"/>
</dbReference>
<feature type="region of interest" description="Disordered" evidence="2">
    <location>
        <begin position="183"/>
        <end position="208"/>
    </location>
</feature>
<reference evidence="3" key="1">
    <citation type="submission" date="2023-07" db="EMBL/GenBank/DDBJ databases">
        <authorList>
            <consortium name="AG Swart"/>
            <person name="Singh M."/>
            <person name="Singh A."/>
            <person name="Seah K."/>
            <person name="Emmerich C."/>
        </authorList>
    </citation>
    <scope>NUCLEOTIDE SEQUENCE</scope>
    <source>
        <strain evidence="3">DP1</strain>
    </source>
</reference>
<evidence type="ECO:0000313" key="4">
    <source>
        <dbReference type="Proteomes" id="UP001295684"/>
    </source>
</evidence>